<keyword evidence="5" id="KW-0175">Coiled coil</keyword>
<evidence type="ECO:0000313" key="9">
    <source>
        <dbReference type="Proteomes" id="UP000050911"/>
    </source>
</evidence>
<evidence type="ECO:0000256" key="5">
    <source>
        <dbReference type="SAM" id="Coils"/>
    </source>
</evidence>
<evidence type="ECO:0000256" key="4">
    <source>
        <dbReference type="ARBA" id="ARBA00023136"/>
    </source>
</evidence>
<dbReference type="PANTHER" id="PTHR41335">
    <property type="entry name" value="MEMBRANE PROTEIN-RELATED"/>
    <property type="match status" value="1"/>
</dbReference>
<keyword evidence="9" id="KW-1185">Reference proteome</keyword>
<keyword evidence="2 6" id="KW-0812">Transmembrane</keyword>
<name>A0A0R1HQ74_9LACO</name>
<organism evidence="8 9">
    <name type="scientific">Secundilactobacillus kimchicus JCM 15530</name>
    <dbReference type="NCBI Taxonomy" id="1302272"/>
    <lineage>
        <taxon>Bacteria</taxon>
        <taxon>Bacillati</taxon>
        <taxon>Bacillota</taxon>
        <taxon>Bacilli</taxon>
        <taxon>Lactobacillales</taxon>
        <taxon>Lactobacillaceae</taxon>
        <taxon>Secundilactobacillus</taxon>
    </lineage>
</organism>
<evidence type="ECO:0000259" key="7">
    <source>
        <dbReference type="Pfam" id="PF06305"/>
    </source>
</evidence>
<keyword evidence="3 6" id="KW-1133">Transmembrane helix</keyword>
<evidence type="ECO:0000256" key="2">
    <source>
        <dbReference type="ARBA" id="ARBA00022692"/>
    </source>
</evidence>
<accession>A0A0R1HQ74</accession>
<dbReference type="PATRIC" id="fig|1302272.5.peg.1337"/>
<proteinExistence type="predicted"/>
<dbReference type="AlphaFoldDB" id="A0A0R1HQ74"/>
<evidence type="ECO:0000256" key="6">
    <source>
        <dbReference type="SAM" id="Phobius"/>
    </source>
</evidence>
<dbReference type="GO" id="GO:0005886">
    <property type="term" value="C:plasma membrane"/>
    <property type="evidence" value="ECO:0007669"/>
    <property type="project" value="InterPro"/>
</dbReference>
<evidence type="ECO:0000313" key="8">
    <source>
        <dbReference type="EMBL" id="KRK49006.1"/>
    </source>
</evidence>
<evidence type="ECO:0000256" key="3">
    <source>
        <dbReference type="ARBA" id="ARBA00022989"/>
    </source>
</evidence>
<dbReference type="PANTHER" id="PTHR41335:SF1">
    <property type="entry name" value="MEMBRANE PROTEIN"/>
    <property type="match status" value="1"/>
</dbReference>
<comment type="caution">
    <text evidence="8">The sequence shown here is derived from an EMBL/GenBank/DDBJ whole genome shotgun (WGS) entry which is preliminary data.</text>
</comment>
<keyword evidence="4 6" id="KW-0472">Membrane</keyword>
<keyword evidence="1" id="KW-1003">Cell membrane</keyword>
<evidence type="ECO:0000256" key="1">
    <source>
        <dbReference type="ARBA" id="ARBA00022475"/>
    </source>
</evidence>
<dbReference type="EMBL" id="AZCX01000002">
    <property type="protein sequence ID" value="KRK49006.1"/>
    <property type="molecule type" value="Genomic_DNA"/>
</dbReference>
<protein>
    <recommendedName>
        <fullName evidence="7">Lipopolysaccharide assembly protein A domain-containing protein</fullName>
    </recommendedName>
</protein>
<dbReference type="STRING" id="1302272.FC96_GL001328"/>
<dbReference type="Pfam" id="PF06305">
    <property type="entry name" value="LapA_dom"/>
    <property type="match status" value="1"/>
</dbReference>
<gene>
    <name evidence="8" type="ORF">FC96_GL001328</name>
</gene>
<feature type="coiled-coil region" evidence="5">
    <location>
        <begin position="64"/>
        <end position="91"/>
    </location>
</feature>
<dbReference type="InterPro" id="IPR010445">
    <property type="entry name" value="LapA_dom"/>
</dbReference>
<feature type="transmembrane region" description="Helical" evidence="6">
    <location>
        <begin position="30"/>
        <end position="51"/>
    </location>
</feature>
<dbReference type="Proteomes" id="UP000050911">
    <property type="component" value="Unassembled WGS sequence"/>
</dbReference>
<reference evidence="8 9" key="1">
    <citation type="journal article" date="2015" name="Genome Announc.">
        <title>Expanding the biotechnology potential of lactobacilli through comparative genomics of 213 strains and associated genera.</title>
        <authorList>
            <person name="Sun Z."/>
            <person name="Harris H.M."/>
            <person name="McCann A."/>
            <person name="Guo C."/>
            <person name="Argimon S."/>
            <person name="Zhang W."/>
            <person name="Yang X."/>
            <person name="Jeffery I.B."/>
            <person name="Cooney J.C."/>
            <person name="Kagawa T.F."/>
            <person name="Liu W."/>
            <person name="Song Y."/>
            <person name="Salvetti E."/>
            <person name="Wrobel A."/>
            <person name="Rasinkangas P."/>
            <person name="Parkhill J."/>
            <person name="Rea M.C."/>
            <person name="O'Sullivan O."/>
            <person name="Ritari J."/>
            <person name="Douillard F.P."/>
            <person name="Paul Ross R."/>
            <person name="Yang R."/>
            <person name="Briner A.E."/>
            <person name="Felis G.E."/>
            <person name="de Vos W.M."/>
            <person name="Barrangou R."/>
            <person name="Klaenhammer T.R."/>
            <person name="Caufield P.W."/>
            <person name="Cui Y."/>
            <person name="Zhang H."/>
            <person name="O'Toole P.W."/>
        </authorList>
    </citation>
    <scope>NUCLEOTIDE SEQUENCE [LARGE SCALE GENOMIC DNA]</scope>
    <source>
        <strain evidence="8 9">JCM 15530</strain>
    </source>
</reference>
<feature type="domain" description="Lipopolysaccharide assembly protein A" evidence="7">
    <location>
        <begin position="13"/>
        <end position="76"/>
    </location>
</feature>
<sequence length="120" mass="13669">MLIILISIFTIANVENVRVNFLVANFNIPLIILILLNLLIGAFLTFLVTSLNSLKIKKKIRALETSYQEKIDQQTKRLTKLRAENSLLTTRLKNSNGKQLSGQQQQTIDELSQQLESDKE</sequence>